<dbReference type="RefSeq" id="WP_131154064.1">
    <property type="nucleotide sequence ID" value="NZ_CP036402.1"/>
</dbReference>
<evidence type="ECO:0000256" key="1">
    <source>
        <dbReference type="ARBA" id="ARBA00001933"/>
    </source>
</evidence>
<evidence type="ECO:0000313" key="14">
    <source>
        <dbReference type="Proteomes" id="UP000291469"/>
    </source>
</evidence>
<name>A0A411YD48_9ACTN</name>
<dbReference type="OrthoDB" id="9805733at2"/>
<dbReference type="Gene3D" id="3.10.580.10">
    <property type="entry name" value="CBS-domain"/>
    <property type="match status" value="1"/>
</dbReference>
<dbReference type="PROSITE" id="PS00901">
    <property type="entry name" value="CYS_SYNTHASE"/>
    <property type="match status" value="1"/>
</dbReference>
<dbReference type="NCBIfam" id="TIGR01137">
    <property type="entry name" value="cysta_beta"/>
    <property type="match status" value="1"/>
</dbReference>
<dbReference type="SUPFAM" id="SSF53686">
    <property type="entry name" value="Tryptophan synthase beta subunit-like PLP-dependent enzymes"/>
    <property type="match status" value="1"/>
</dbReference>
<sequence length="461" mass="50243">MTIVDSLIDLVGDTPLVRLSRFSANVAPTILGKVEYLNPGGSVKDRIALGMVEAAERSGHLQPGGTIVEPTSGNTGAGLAMVAAQRGYRCIFVMPDKMSHEKIDLLRAYGSEVVVCPTAVDPQDLRSYYRTADRLTEETPGAFQPNQYFNDANPKAHFEVTGPELWNQLDGRIDCFVASVGTGGTVTGVGRYLKERAPNVQIVGADPEGSIFSGDEIHPYLVEGAGEDFWPGTFDPSIVDRWVRVSDRDSFLTTRRLAREEGILLGGSCGTAAWGALQVAADYGPDATIVTLLPDTGRNYLSKIFNDEWMAANGFLDKAGAEARIHQVLEAKPGELPAIVHAHPEDKLRDIITILHEHRVSQVPVLQRDEPGTEGERWDAVVGSIHERTILDRAFREPGVLDRPVGDVMDEPLPTVDVRDTVEAAMEVLTGDQPAIIVREGPELTGVLTRSDILDFFMHKQ</sequence>
<dbReference type="GO" id="GO:0006535">
    <property type="term" value="P:cysteine biosynthetic process from serine"/>
    <property type="evidence" value="ECO:0007669"/>
    <property type="project" value="InterPro"/>
</dbReference>
<dbReference type="CDD" id="cd01561">
    <property type="entry name" value="CBS_like"/>
    <property type="match status" value="1"/>
</dbReference>
<evidence type="ECO:0000256" key="8">
    <source>
        <dbReference type="ARBA" id="ARBA00026192"/>
    </source>
</evidence>
<evidence type="ECO:0000256" key="5">
    <source>
        <dbReference type="ARBA" id="ARBA00022898"/>
    </source>
</evidence>
<keyword evidence="5" id="KW-0663">Pyridoxal phosphate</keyword>
<dbReference type="InterPro" id="IPR001926">
    <property type="entry name" value="TrpB-like_PALP"/>
</dbReference>
<dbReference type="UniPathway" id="UPA00136">
    <property type="reaction ID" value="UER00201"/>
</dbReference>
<evidence type="ECO:0000259" key="12">
    <source>
        <dbReference type="PROSITE" id="PS51371"/>
    </source>
</evidence>
<accession>A0A411YD48</accession>
<dbReference type="PROSITE" id="PS51371">
    <property type="entry name" value="CBS"/>
    <property type="match status" value="2"/>
</dbReference>
<dbReference type="AlphaFoldDB" id="A0A411YD48"/>
<evidence type="ECO:0000256" key="6">
    <source>
        <dbReference type="ARBA" id="ARBA00023122"/>
    </source>
</evidence>
<evidence type="ECO:0000256" key="7">
    <source>
        <dbReference type="ARBA" id="ARBA00023239"/>
    </source>
</evidence>
<protein>
    <recommendedName>
        <fullName evidence="8 10">Cystathionine beta-synthase</fullName>
        <ecNumber evidence="4 10">4.2.1.22</ecNumber>
    </recommendedName>
</protein>
<dbReference type="Pfam" id="PF00571">
    <property type="entry name" value="CBS"/>
    <property type="match status" value="2"/>
</dbReference>
<dbReference type="PANTHER" id="PTHR10314">
    <property type="entry name" value="CYSTATHIONINE BETA-SYNTHASE"/>
    <property type="match status" value="1"/>
</dbReference>
<dbReference type="EMBL" id="CP036402">
    <property type="protein sequence ID" value="QBI19067.1"/>
    <property type="molecule type" value="Genomic_DNA"/>
</dbReference>
<dbReference type="GO" id="GO:0004122">
    <property type="term" value="F:cystathionine beta-synthase activity"/>
    <property type="evidence" value="ECO:0007669"/>
    <property type="project" value="UniProtKB-UniRule"/>
</dbReference>
<dbReference type="SUPFAM" id="SSF54631">
    <property type="entry name" value="CBS-domain pair"/>
    <property type="match status" value="1"/>
</dbReference>
<reference evidence="13 14" key="1">
    <citation type="submission" date="2019-01" db="EMBL/GenBank/DDBJ databases">
        <title>Egibacter rhizosphaerae EGI 80759T.</title>
        <authorList>
            <person name="Chen D.-D."/>
            <person name="Tian Y."/>
            <person name="Jiao J.-Y."/>
            <person name="Zhang X.-T."/>
            <person name="Zhang Y.-G."/>
            <person name="Zhang Y."/>
            <person name="Xiao M."/>
            <person name="Shu W.-S."/>
            <person name="Li W.-J."/>
        </authorList>
    </citation>
    <scope>NUCLEOTIDE SEQUENCE [LARGE SCALE GENOMIC DNA]</scope>
    <source>
        <strain evidence="13 14">EGI 80759</strain>
    </source>
</reference>
<dbReference type="GO" id="GO:0005737">
    <property type="term" value="C:cytoplasm"/>
    <property type="evidence" value="ECO:0007669"/>
    <property type="project" value="InterPro"/>
</dbReference>
<keyword evidence="14" id="KW-1185">Reference proteome</keyword>
<evidence type="ECO:0000256" key="3">
    <source>
        <dbReference type="ARBA" id="ARBA00007103"/>
    </source>
</evidence>
<dbReference type="InterPro" id="IPR000644">
    <property type="entry name" value="CBS_dom"/>
</dbReference>
<evidence type="ECO:0000256" key="10">
    <source>
        <dbReference type="NCBIfam" id="TIGR01137"/>
    </source>
</evidence>
<evidence type="ECO:0000313" key="13">
    <source>
        <dbReference type="EMBL" id="QBI19067.1"/>
    </source>
</evidence>
<dbReference type="FunFam" id="3.40.50.1100:FF:000003">
    <property type="entry name" value="Cystathionine beta-synthase"/>
    <property type="match status" value="1"/>
</dbReference>
<organism evidence="13 14">
    <name type="scientific">Egibacter rhizosphaerae</name>
    <dbReference type="NCBI Taxonomy" id="1670831"/>
    <lineage>
        <taxon>Bacteria</taxon>
        <taxon>Bacillati</taxon>
        <taxon>Actinomycetota</taxon>
        <taxon>Nitriliruptoria</taxon>
        <taxon>Egibacterales</taxon>
        <taxon>Egibacteraceae</taxon>
        <taxon>Egibacter</taxon>
    </lineage>
</organism>
<dbReference type="KEGG" id="erz:ER308_05575"/>
<evidence type="ECO:0000256" key="4">
    <source>
        <dbReference type="ARBA" id="ARBA00012041"/>
    </source>
</evidence>
<dbReference type="InterPro" id="IPR036052">
    <property type="entry name" value="TrpB-like_PALP_sf"/>
</dbReference>
<dbReference type="Proteomes" id="UP000291469">
    <property type="component" value="Chromosome"/>
</dbReference>
<evidence type="ECO:0000256" key="9">
    <source>
        <dbReference type="ARBA" id="ARBA00047490"/>
    </source>
</evidence>
<feature type="domain" description="CBS" evidence="12">
    <location>
        <begin position="409"/>
        <end position="461"/>
    </location>
</feature>
<evidence type="ECO:0000256" key="11">
    <source>
        <dbReference type="PROSITE-ProRule" id="PRU00703"/>
    </source>
</evidence>
<feature type="domain" description="CBS" evidence="12">
    <location>
        <begin position="335"/>
        <end position="403"/>
    </location>
</feature>
<comment type="similarity">
    <text evidence="3">Belongs to the cysteine synthase/cystathionine beta-synthase family.</text>
</comment>
<gene>
    <name evidence="13" type="ORF">ER308_05575</name>
</gene>
<evidence type="ECO:0000256" key="2">
    <source>
        <dbReference type="ARBA" id="ARBA00005003"/>
    </source>
</evidence>
<dbReference type="GO" id="GO:0019343">
    <property type="term" value="P:cysteine biosynthetic process via cystathionine"/>
    <property type="evidence" value="ECO:0007669"/>
    <property type="project" value="InterPro"/>
</dbReference>
<keyword evidence="6 11" id="KW-0129">CBS domain</keyword>
<dbReference type="InterPro" id="IPR046342">
    <property type="entry name" value="CBS_dom_sf"/>
</dbReference>
<dbReference type="Gene3D" id="3.40.50.1100">
    <property type="match status" value="2"/>
</dbReference>
<comment type="catalytic activity">
    <reaction evidence="9">
        <text>L-homocysteine + L-serine = L,L-cystathionine + H2O</text>
        <dbReference type="Rhea" id="RHEA:10112"/>
        <dbReference type="ChEBI" id="CHEBI:15377"/>
        <dbReference type="ChEBI" id="CHEBI:33384"/>
        <dbReference type="ChEBI" id="CHEBI:58161"/>
        <dbReference type="ChEBI" id="CHEBI:58199"/>
        <dbReference type="EC" id="4.2.1.22"/>
    </reaction>
</comment>
<keyword evidence="7 13" id="KW-0456">Lyase</keyword>
<dbReference type="GO" id="GO:0016765">
    <property type="term" value="F:transferase activity, transferring alkyl or aryl (other than methyl) groups"/>
    <property type="evidence" value="ECO:0007669"/>
    <property type="project" value="UniProtKB-ARBA"/>
</dbReference>
<dbReference type="InterPro" id="IPR005857">
    <property type="entry name" value="Cysta_beta_synth"/>
</dbReference>
<dbReference type="FunFam" id="3.40.50.1100:FF:000118">
    <property type="entry name" value="Related to CYS4-cystathionine beta-synthase"/>
    <property type="match status" value="1"/>
</dbReference>
<dbReference type="InterPro" id="IPR001216">
    <property type="entry name" value="P-phosphate_BS"/>
</dbReference>
<dbReference type="InterPro" id="IPR050214">
    <property type="entry name" value="Cys_Synth/Cystath_Beta-Synth"/>
</dbReference>
<dbReference type="Pfam" id="PF00291">
    <property type="entry name" value="PALP"/>
    <property type="match status" value="1"/>
</dbReference>
<proteinExistence type="inferred from homology"/>
<dbReference type="EC" id="4.2.1.22" evidence="4 10"/>
<comment type="cofactor">
    <cofactor evidence="1">
        <name>pyridoxal 5'-phosphate</name>
        <dbReference type="ChEBI" id="CHEBI:597326"/>
    </cofactor>
</comment>
<comment type="pathway">
    <text evidence="2">Amino-acid biosynthesis; L-cysteine biosynthesis; L-cysteine from L-homocysteine and L-serine: step 1/2.</text>
</comment>